<protein>
    <submittedName>
        <fullName evidence="2">Uncharacterized protein</fullName>
    </submittedName>
</protein>
<evidence type="ECO:0000313" key="2">
    <source>
        <dbReference type="EMBL" id="TQJ08062.1"/>
    </source>
</evidence>
<sequence>MSNPPGPLPPISGGPGPRPRVHRLPDRTRAVAESPELDAAVERLMELARFVKVRRHRGPLTTAEANDVLTAVDTSTEAFVDAVRDALGLEDA</sequence>
<comment type="caution">
    <text evidence="2">The sequence shown here is derived from an EMBL/GenBank/DDBJ whole genome shotgun (WGS) entry which is preliminary data.</text>
</comment>
<evidence type="ECO:0000256" key="1">
    <source>
        <dbReference type="SAM" id="MobiDB-lite"/>
    </source>
</evidence>
<accession>A0A542DY84</accession>
<dbReference type="AlphaFoldDB" id="A0A542DY84"/>
<proteinExistence type="predicted"/>
<reference evidence="2 3" key="1">
    <citation type="submission" date="2019-06" db="EMBL/GenBank/DDBJ databases">
        <title>Sequencing the genomes of 1000 actinobacteria strains.</title>
        <authorList>
            <person name="Klenk H.-P."/>
        </authorList>
    </citation>
    <scope>NUCLEOTIDE SEQUENCE [LARGE SCALE GENOMIC DNA]</scope>
    <source>
        <strain evidence="2 3">DSM 18607</strain>
    </source>
</reference>
<feature type="compositionally biased region" description="Pro residues" evidence="1">
    <location>
        <begin position="1"/>
        <end position="18"/>
    </location>
</feature>
<organism evidence="2 3">
    <name type="scientific">Lapillicoccus jejuensis</name>
    <dbReference type="NCBI Taxonomy" id="402171"/>
    <lineage>
        <taxon>Bacteria</taxon>
        <taxon>Bacillati</taxon>
        <taxon>Actinomycetota</taxon>
        <taxon>Actinomycetes</taxon>
        <taxon>Micrococcales</taxon>
        <taxon>Intrasporangiaceae</taxon>
        <taxon>Lapillicoccus</taxon>
    </lineage>
</organism>
<dbReference type="EMBL" id="VFMN01000001">
    <property type="protein sequence ID" value="TQJ08062.1"/>
    <property type="molecule type" value="Genomic_DNA"/>
</dbReference>
<name>A0A542DY84_9MICO</name>
<evidence type="ECO:0000313" key="3">
    <source>
        <dbReference type="Proteomes" id="UP000317893"/>
    </source>
</evidence>
<keyword evidence="3" id="KW-1185">Reference proteome</keyword>
<feature type="region of interest" description="Disordered" evidence="1">
    <location>
        <begin position="1"/>
        <end position="23"/>
    </location>
</feature>
<gene>
    <name evidence="2" type="ORF">FB458_1141</name>
</gene>
<dbReference type="RefSeq" id="WP_141847503.1">
    <property type="nucleotide sequence ID" value="NZ_BAAAPR010000002.1"/>
</dbReference>
<dbReference type="Proteomes" id="UP000317893">
    <property type="component" value="Unassembled WGS sequence"/>
</dbReference>